<dbReference type="PRINTS" id="PR00340">
    <property type="entry name" value="PIIGLNB"/>
</dbReference>
<dbReference type="GO" id="GO:0005524">
    <property type="term" value="F:ATP binding"/>
    <property type="evidence" value="ECO:0007669"/>
    <property type="project" value="TreeGrafter"/>
</dbReference>
<evidence type="ECO:0000313" key="3">
    <source>
        <dbReference type="Proteomes" id="UP000676194"/>
    </source>
</evidence>
<accession>A0A8E6B6A7</accession>
<dbReference type="PANTHER" id="PTHR30115">
    <property type="entry name" value="NITROGEN REGULATORY PROTEIN P-II"/>
    <property type="match status" value="1"/>
</dbReference>
<sequence length="117" mass="12941">MKLVVAIIRPEKLEEVQKALNQVDVYLMTVSDVRGCGRQRGFTEVYRGTEIQIRLLPKIKLEIAVNEAFVEATVEAIVHAARTEETGQIGDGKIFVLPLDDAIRIRTGERGPTAIGP</sequence>
<evidence type="ECO:0000313" key="2">
    <source>
        <dbReference type="EMBL" id="QVL32880.1"/>
    </source>
</evidence>
<dbReference type="InterPro" id="IPR017918">
    <property type="entry name" value="N-reg_PII_CS"/>
</dbReference>
<dbReference type="SUPFAM" id="SSF54913">
    <property type="entry name" value="GlnB-like"/>
    <property type="match status" value="1"/>
</dbReference>
<dbReference type="InterPro" id="IPR015867">
    <property type="entry name" value="N-reg_PII/ATP_PRibTrfase_C"/>
</dbReference>
<dbReference type="RefSeq" id="WP_213497770.1">
    <property type="nucleotide sequence ID" value="NZ_CP074694.1"/>
</dbReference>
<dbReference type="PANTHER" id="PTHR30115:SF18">
    <property type="entry name" value="NITROGEN REGULATORY PROTEIN P-II"/>
    <property type="match status" value="1"/>
</dbReference>
<dbReference type="Gene3D" id="3.30.70.120">
    <property type="match status" value="1"/>
</dbReference>
<dbReference type="AlphaFoldDB" id="A0A8E6B6A7"/>
<dbReference type="InterPro" id="IPR002187">
    <property type="entry name" value="N-reg_PII"/>
</dbReference>
<dbReference type="GO" id="GO:0005829">
    <property type="term" value="C:cytosol"/>
    <property type="evidence" value="ECO:0007669"/>
    <property type="project" value="TreeGrafter"/>
</dbReference>
<keyword evidence="3" id="KW-1185">Reference proteome</keyword>
<dbReference type="Pfam" id="PF00543">
    <property type="entry name" value="P-II"/>
    <property type="match status" value="1"/>
</dbReference>
<reference evidence="2" key="1">
    <citation type="submission" date="2021-05" db="EMBL/GenBank/DDBJ databases">
        <title>Complete genome sequence of the cellulolytic planctomycete Telmatocola sphagniphila SP2T and characterization of the first cellulase from planctomycetes.</title>
        <authorList>
            <person name="Rakitin A.L."/>
            <person name="Beletsky A.V."/>
            <person name="Naumoff D.G."/>
            <person name="Kulichevskaya I.S."/>
            <person name="Mardanov A.V."/>
            <person name="Ravin N.V."/>
            <person name="Dedysh S.N."/>
        </authorList>
    </citation>
    <scope>NUCLEOTIDE SEQUENCE</scope>
    <source>
        <strain evidence="2">SP2T</strain>
    </source>
</reference>
<dbReference type="Proteomes" id="UP000676194">
    <property type="component" value="Chromosome"/>
</dbReference>
<dbReference type="GO" id="GO:0030234">
    <property type="term" value="F:enzyme regulator activity"/>
    <property type="evidence" value="ECO:0007669"/>
    <property type="project" value="InterPro"/>
</dbReference>
<protein>
    <submittedName>
        <fullName evidence="2">P-II family nitrogen regulator</fullName>
    </submittedName>
</protein>
<dbReference type="PROSITE" id="PS51343">
    <property type="entry name" value="PII_GLNB_DOM"/>
    <property type="match status" value="1"/>
</dbReference>
<gene>
    <name evidence="2" type="ORF">KIH39_02880</name>
</gene>
<evidence type="ECO:0000256" key="1">
    <source>
        <dbReference type="RuleBase" id="RU003936"/>
    </source>
</evidence>
<dbReference type="SMART" id="SM00938">
    <property type="entry name" value="P-II"/>
    <property type="match status" value="1"/>
</dbReference>
<dbReference type="EMBL" id="CP074694">
    <property type="protein sequence ID" value="QVL32880.1"/>
    <property type="molecule type" value="Genomic_DNA"/>
</dbReference>
<name>A0A8E6B6A7_9BACT</name>
<organism evidence="2 3">
    <name type="scientific">Telmatocola sphagniphila</name>
    <dbReference type="NCBI Taxonomy" id="1123043"/>
    <lineage>
        <taxon>Bacteria</taxon>
        <taxon>Pseudomonadati</taxon>
        <taxon>Planctomycetota</taxon>
        <taxon>Planctomycetia</taxon>
        <taxon>Gemmatales</taxon>
        <taxon>Gemmataceae</taxon>
    </lineage>
</organism>
<dbReference type="GO" id="GO:0006808">
    <property type="term" value="P:regulation of nitrogen utilization"/>
    <property type="evidence" value="ECO:0007669"/>
    <property type="project" value="InterPro"/>
</dbReference>
<dbReference type="InterPro" id="IPR011322">
    <property type="entry name" value="N-reg_PII-like_a/b"/>
</dbReference>
<proteinExistence type="inferred from homology"/>
<dbReference type="KEGG" id="tsph:KIH39_02880"/>
<dbReference type="PROSITE" id="PS00638">
    <property type="entry name" value="PII_GLNB_CTER"/>
    <property type="match status" value="1"/>
</dbReference>
<comment type="similarity">
    <text evidence="1">Belongs to the P(II) protein family.</text>
</comment>